<comment type="caution">
    <text evidence="1">The sequence shown here is derived from an EMBL/GenBank/DDBJ whole genome shotgun (WGS) entry which is preliminary data.</text>
</comment>
<organism evidence="1 2">
    <name type="scientific">Virgibacillus kekensis</name>
    <dbReference type="NCBI Taxonomy" id="202261"/>
    <lineage>
        <taxon>Bacteria</taxon>
        <taxon>Bacillati</taxon>
        <taxon>Bacillota</taxon>
        <taxon>Bacilli</taxon>
        <taxon>Bacillales</taxon>
        <taxon>Bacillaceae</taxon>
        <taxon>Virgibacillus</taxon>
    </lineage>
</organism>
<gene>
    <name evidence="1" type="ORF">ACFO3D_10990</name>
</gene>
<evidence type="ECO:0000313" key="1">
    <source>
        <dbReference type="EMBL" id="MFC4558736.1"/>
    </source>
</evidence>
<dbReference type="Pfam" id="PF01546">
    <property type="entry name" value="Peptidase_M20"/>
    <property type="match status" value="1"/>
</dbReference>
<dbReference type="InterPro" id="IPR050072">
    <property type="entry name" value="Peptidase_M20A"/>
</dbReference>
<dbReference type="SUPFAM" id="SSF53187">
    <property type="entry name" value="Zn-dependent exopeptidases"/>
    <property type="match status" value="1"/>
</dbReference>
<reference evidence="2" key="1">
    <citation type="journal article" date="2019" name="Int. J. Syst. Evol. Microbiol.">
        <title>The Global Catalogue of Microorganisms (GCM) 10K type strain sequencing project: providing services to taxonomists for standard genome sequencing and annotation.</title>
        <authorList>
            <consortium name="The Broad Institute Genomics Platform"/>
            <consortium name="The Broad Institute Genome Sequencing Center for Infectious Disease"/>
            <person name="Wu L."/>
            <person name="Ma J."/>
        </authorList>
    </citation>
    <scope>NUCLEOTIDE SEQUENCE [LARGE SCALE GENOMIC DNA]</scope>
    <source>
        <strain evidence="2">CGMCC 4.7426</strain>
    </source>
</reference>
<name>A0ABV9DIQ7_9BACI</name>
<protein>
    <submittedName>
        <fullName evidence="1">M20/M25/M40 family metallo-hydrolase</fullName>
    </submittedName>
</protein>
<accession>A0ABV9DIQ7</accession>
<dbReference type="PIRSF" id="PIRSF010386">
    <property type="entry name" value="RocB"/>
    <property type="match status" value="1"/>
</dbReference>
<dbReference type="Proteomes" id="UP001595989">
    <property type="component" value="Unassembled WGS sequence"/>
</dbReference>
<dbReference type="InterPro" id="IPR002933">
    <property type="entry name" value="Peptidase_M20"/>
</dbReference>
<dbReference type="Gene3D" id="3.40.630.10">
    <property type="entry name" value="Zn peptidases"/>
    <property type="match status" value="1"/>
</dbReference>
<evidence type="ECO:0000313" key="2">
    <source>
        <dbReference type="Proteomes" id="UP001595989"/>
    </source>
</evidence>
<dbReference type="PANTHER" id="PTHR43808:SF27">
    <property type="entry name" value="PROTEIN ROCB"/>
    <property type="match status" value="1"/>
</dbReference>
<dbReference type="PANTHER" id="PTHR43808">
    <property type="entry name" value="ACETYLORNITHINE DEACETYLASE"/>
    <property type="match status" value="1"/>
</dbReference>
<proteinExistence type="predicted"/>
<sequence length="544" mass="61581">MNNWQTKEQLTDLLCSLVNHQSITGSTAEIALAEYLEHLLQQNPYYQENPDHLKLHPLEDGRRLLTALVKGKDTSETVILLSHFDVVGIEDYGSLENLAFHPRELTREMEKIKDELPDTVKEDINSDSGEWLFGRGSMDMKAGLALHFCMLEKAINGDFDGNILLLTVPDEEVNSQGMLAALPVLEKLKEEENLTYNACLNGEPMFSKYPGDPAYYVYAGSIGKVLPGFYCYGKGSHVGEPFAGINPNLMTSFLSQQLELSEDFIEKIDGEVTPPPVSLMQRDLKEEYSVQTPQAAISMYNVLYLKQTFKEINEKLLNGACTAAKEIEKYINEKAARFGEVSDEFSMPSAKVNVMMYEELYEEATKRYGEKEITRRQNLLVSQRDKGDRDFSTLLVQELAAMCKDLAPLIVLFYSPPFYPAVSSNDDPYITEVMDYVKTYTKNNYQLNLTVAEYFTGLSDLSFLGPVSSKSRLNQLTTNMPLQNNGFVFPEDIMERLTMPILNVGPLGKDPHQWTERIELTYSFDHLPSILTETIHQLFAKIDS</sequence>
<dbReference type="EMBL" id="JBHSFU010000006">
    <property type="protein sequence ID" value="MFC4558736.1"/>
    <property type="molecule type" value="Genomic_DNA"/>
</dbReference>
<dbReference type="InterPro" id="IPR012166">
    <property type="entry name" value="Uncharacterised_RocB"/>
</dbReference>
<keyword evidence="2" id="KW-1185">Reference proteome</keyword>
<dbReference type="RefSeq" id="WP_390295873.1">
    <property type="nucleotide sequence ID" value="NZ_JBHSFU010000006.1"/>
</dbReference>